<feature type="compositionally biased region" description="Basic and acidic residues" evidence="1">
    <location>
        <begin position="155"/>
        <end position="187"/>
    </location>
</feature>
<dbReference type="Gene3D" id="1.10.510.10">
    <property type="entry name" value="Transferase(Phosphotransferase) domain 1"/>
    <property type="match status" value="1"/>
</dbReference>
<organism evidence="2">
    <name type="scientific">Timema bartmani</name>
    <dbReference type="NCBI Taxonomy" id="61472"/>
    <lineage>
        <taxon>Eukaryota</taxon>
        <taxon>Metazoa</taxon>
        <taxon>Ecdysozoa</taxon>
        <taxon>Arthropoda</taxon>
        <taxon>Hexapoda</taxon>
        <taxon>Insecta</taxon>
        <taxon>Pterygota</taxon>
        <taxon>Neoptera</taxon>
        <taxon>Polyneoptera</taxon>
        <taxon>Phasmatodea</taxon>
        <taxon>Timematodea</taxon>
        <taxon>Timematoidea</taxon>
        <taxon>Timematidae</taxon>
        <taxon>Timema</taxon>
    </lineage>
</organism>
<reference evidence="2" key="1">
    <citation type="submission" date="2020-11" db="EMBL/GenBank/DDBJ databases">
        <authorList>
            <person name="Tran Van P."/>
        </authorList>
    </citation>
    <scope>NUCLEOTIDE SEQUENCE</scope>
</reference>
<evidence type="ECO:0000313" key="2">
    <source>
        <dbReference type="EMBL" id="CAD7437510.1"/>
    </source>
</evidence>
<evidence type="ECO:0000256" key="1">
    <source>
        <dbReference type="SAM" id="MobiDB-lite"/>
    </source>
</evidence>
<feature type="compositionally biased region" description="Polar residues" evidence="1">
    <location>
        <begin position="278"/>
        <end position="302"/>
    </location>
</feature>
<protein>
    <submittedName>
        <fullName evidence="2">Uncharacterized protein</fullName>
    </submittedName>
</protein>
<dbReference type="PANTHER" id="PTHR46538">
    <property type="entry name" value="PROTEIN KINASE DOMAIN-CONTAINING PROTEIN"/>
    <property type="match status" value="1"/>
</dbReference>
<dbReference type="SUPFAM" id="SSF56112">
    <property type="entry name" value="Protein kinase-like (PK-like)"/>
    <property type="match status" value="1"/>
</dbReference>
<gene>
    <name evidence="2" type="ORF">TBIB3V08_LOCUS120</name>
</gene>
<feature type="compositionally biased region" description="Basic and acidic residues" evidence="1">
    <location>
        <begin position="252"/>
        <end position="269"/>
    </location>
</feature>
<accession>A0A7R9EMK1</accession>
<dbReference type="PANTHER" id="PTHR46538:SF3">
    <property type="entry name" value="PROTEIN KINASE DOMAIN-CONTAINING PROTEIN"/>
    <property type="match status" value="1"/>
</dbReference>
<feature type="compositionally biased region" description="Basic and acidic residues" evidence="1">
    <location>
        <begin position="195"/>
        <end position="213"/>
    </location>
</feature>
<dbReference type="InterPro" id="IPR051585">
    <property type="entry name" value="STE20_Ser/Thr_Kinases"/>
</dbReference>
<sequence>MRVLLKIQKSDPPKLDQPSKWSRDFNDFISKCLIKDPSQRPTAEDLLKCPFINCTLDCKPLRDLLLEYRAEVVEEELVDDEAETKSLITLPALVVKLANALVVLSSTAEDGEIEVRISEHRASQLPLDLGTGEDDSTSLKSDTDVKMPDAVPPPSRKDLPDGLKREGDKEVEGVEERKKARKEEEKPALAPGDKGPAHRKPEALEKRISREKGPAPPPPALPKTEERPHQESTTSIAPEQQPQTFLQGSPIKAKDISPEPPLAKEDPRPPVELASSVVEPSSLTVSPLQTPLTVSDPSVSNTDNRKLNLVTPLVDNPPDDDDSLPPLDVVVIAAELNGMTKLMENHEIKNIGGVGRVSPNNILAEYGSVTIS</sequence>
<proteinExistence type="predicted"/>
<dbReference type="InterPro" id="IPR011009">
    <property type="entry name" value="Kinase-like_dom_sf"/>
</dbReference>
<feature type="region of interest" description="Disordered" evidence="1">
    <location>
        <begin position="126"/>
        <end position="304"/>
    </location>
</feature>
<feature type="compositionally biased region" description="Polar residues" evidence="1">
    <location>
        <begin position="231"/>
        <end position="247"/>
    </location>
</feature>
<dbReference type="AlphaFoldDB" id="A0A7R9EMK1"/>
<dbReference type="EMBL" id="OD564277">
    <property type="protein sequence ID" value="CAD7437510.1"/>
    <property type="molecule type" value="Genomic_DNA"/>
</dbReference>
<name>A0A7R9EMK1_9NEOP</name>